<dbReference type="Proteomes" id="UP000464620">
    <property type="component" value="Chromosome B09"/>
</dbReference>
<name>A0A6B9VDY2_ARAHY</name>
<organism evidence="1 2">
    <name type="scientific">Arachis hypogaea</name>
    <name type="common">Peanut</name>
    <dbReference type="NCBI Taxonomy" id="3818"/>
    <lineage>
        <taxon>Eukaryota</taxon>
        <taxon>Viridiplantae</taxon>
        <taxon>Streptophyta</taxon>
        <taxon>Embryophyta</taxon>
        <taxon>Tracheophyta</taxon>
        <taxon>Spermatophyta</taxon>
        <taxon>Magnoliopsida</taxon>
        <taxon>eudicotyledons</taxon>
        <taxon>Gunneridae</taxon>
        <taxon>Pentapetalae</taxon>
        <taxon>rosids</taxon>
        <taxon>fabids</taxon>
        <taxon>Fabales</taxon>
        <taxon>Fabaceae</taxon>
        <taxon>Papilionoideae</taxon>
        <taxon>50 kb inversion clade</taxon>
        <taxon>dalbergioids sensu lato</taxon>
        <taxon>Dalbergieae</taxon>
        <taxon>Pterocarpus clade</taxon>
        <taxon>Arachis</taxon>
    </lineage>
</organism>
<reference evidence="1 2" key="1">
    <citation type="submission" date="2020-01" db="EMBL/GenBank/DDBJ databases">
        <title>Genome sequence of Arachis hypogaea, cultivar Shitouqi.</title>
        <authorList>
            <person name="Zhuang W."/>
            <person name="Chen H."/>
            <person name="Varshney R."/>
            <person name="Wang D."/>
            <person name="Ming R."/>
        </authorList>
    </citation>
    <scope>NUCLEOTIDE SEQUENCE [LARGE SCALE GENOMIC DNA]</scope>
    <source>
        <tissue evidence="1">Young leaf</tissue>
    </source>
</reference>
<dbReference type="AlphaFoldDB" id="A0A6B9VDY2"/>
<accession>A0A6B9VDY2</accession>
<evidence type="ECO:0000313" key="1">
    <source>
        <dbReference type="EMBL" id="QHN79357.1"/>
    </source>
</evidence>
<dbReference type="EMBL" id="CP031001">
    <property type="protein sequence ID" value="QHN79357.1"/>
    <property type="molecule type" value="Genomic_DNA"/>
</dbReference>
<protein>
    <submittedName>
        <fullName evidence="1">Uncharacterized protein</fullName>
    </submittedName>
</protein>
<evidence type="ECO:0000313" key="2">
    <source>
        <dbReference type="Proteomes" id="UP000464620"/>
    </source>
</evidence>
<gene>
    <name evidence="1" type="ORF">DS421_19g669370</name>
</gene>
<proteinExistence type="predicted"/>
<sequence length="126" mass="14032">MQIWLRRNPAQAKLGTSLHQRSPIGTTIIMAEDNLAEGVDEEAFEEKGHGGKETDLNASYVVELDTLFGSAFTGSMKTSKIHNYKLSTVVLLHQILVFTSKLSTPNPRFNQLSTQTTPIRTLLKPY</sequence>